<dbReference type="AlphaFoldDB" id="A0A255H1E2"/>
<dbReference type="Proteomes" id="UP000216311">
    <property type="component" value="Unassembled WGS sequence"/>
</dbReference>
<sequence>MTSRTRQLAVRIRADLKVRVDAAVDALKHSRDPSFTLREAVDEALTHWVQSMENRYNEGQPWPPPAGGLDAGRPRRRTHPTEQEP</sequence>
<proteinExistence type="predicted"/>
<evidence type="ECO:0000313" key="3">
    <source>
        <dbReference type="Proteomes" id="UP000216311"/>
    </source>
</evidence>
<name>A0A255H1E2_9ACTN</name>
<evidence type="ECO:0000256" key="1">
    <source>
        <dbReference type="SAM" id="MobiDB-lite"/>
    </source>
</evidence>
<dbReference type="OrthoDB" id="4560943at2"/>
<comment type="caution">
    <text evidence="2">The sequence shown here is derived from an EMBL/GenBank/DDBJ whole genome shotgun (WGS) entry which is preliminary data.</text>
</comment>
<keyword evidence="3" id="KW-1185">Reference proteome</keyword>
<evidence type="ECO:0008006" key="4">
    <source>
        <dbReference type="Google" id="ProtNLM"/>
    </source>
</evidence>
<organism evidence="2 3">
    <name type="scientific">Enemella dayhoffiae</name>
    <dbReference type="NCBI Taxonomy" id="2016507"/>
    <lineage>
        <taxon>Bacteria</taxon>
        <taxon>Bacillati</taxon>
        <taxon>Actinomycetota</taxon>
        <taxon>Actinomycetes</taxon>
        <taxon>Propionibacteriales</taxon>
        <taxon>Propionibacteriaceae</taxon>
        <taxon>Enemella</taxon>
    </lineage>
</organism>
<feature type="region of interest" description="Disordered" evidence="1">
    <location>
        <begin position="55"/>
        <end position="85"/>
    </location>
</feature>
<dbReference type="EMBL" id="NMVQ01000015">
    <property type="protein sequence ID" value="OYO21490.1"/>
    <property type="molecule type" value="Genomic_DNA"/>
</dbReference>
<gene>
    <name evidence="2" type="ORF">CGZ93_10455</name>
</gene>
<accession>A0A255H1E2</accession>
<reference evidence="2 3" key="1">
    <citation type="submission" date="2017-07" db="EMBL/GenBank/DDBJ databases">
        <title>Draft whole genome sequences of clinical Proprionibacteriaceae strains.</title>
        <authorList>
            <person name="Bernier A.-M."/>
            <person name="Bernard K."/>
            <person name="Domingo M.-C."/>
        </authorList>
    </citation>
    <scope>NUCLEOTIDE SEQUENCE [LARGE SCALE GENOMIC DNA]</scope>
    <source>
        <strain evidence="2 3">NML 130396</strain>
    </source>
</reference>
<evidence type="ECO:0000313" key="2">
    <source>
        <dbReference type="EMBL" id="OYO21490.1"/>
    </source>
</evidence>
<dbReference type="RefSeq" id="WP_094364092.1">
    <property type="nucleotide sequence ID" value="NZ_NMVQ01000015.1"/>
</dbReference>
<protein>
    <recommendedName>
        <fullName evidence="4">Centromere-binding protein ParB C-terminal domain-containing protein</fullName>
    </recommendedName>
</protein>
<dbReference type="Gene3D" id="6.10.180.30">
    <property type="match status" value="1"/>
</dbReference>